<name>A0A0F9GWB1_9ZZZZ</name>
<evidence type="ECO:0000259" key="1">
    <source>
        <dbReference type="Pfam" id="PF04466"/>
    </source>
</evidence>
<dbReference type="InterPro" id="IPR035412">
    <property type="entry name" value="Terminase_L_N"/>
</dbReference>
<dbReference type="AlphaFoldDB" id="A0A0F9GWB1"/>
<dbReference type="InterPro" id="IPR006437">
    <property type="entry name" value="Phage_terminase_lsu"/>
</dbReference>
<dbReference type="Pfam" id="PF04466">
    <property type="entry name" value="Terminase_3"/>
    <property type="match status" value="1"/>
</dbReference>
<dbReference type="PANTHER" id="PTHR39184">
    <property type="match status" value="1"/>
</dbReference>
<feature type="domain" description="Phage terminase large subunit N-terminal" evidence="1">
    <location>
        <begin position="19"/>
        <end position="225"/>
    </location>
</feature>
<comment type="caution">
    <text evidence="2">The sequence shown here is derived from an EMBL/GenBank/DDBJ whole genome shotgun (WGS) entry which is preliminary data.</text>
</comment>
<dbReference type="InterPro" id="IPR027417">
    <property type="entry name" value="P-loop_NTPase"/>
</dbReference>
<dbReference type="NCBIfam" id="TIGR01547">
    <property type="entry name" value="phage_term_2"/>
    <property type="match status" value="1"/>
</dbReference>
<protein>
    <recommendedName>
        <fullName evidence="1">Phage terminase large subunit N-terminal domain-containing protein</fullName>
    </recommendedName>
</protein>
<sequence>MPIKLNKKYKLLWHTKCFITLITGGRGSGKSFAVGDFIENISFEKGHKILFTRYALYTTSDSIIPEFEEKIELEGHSKDFYITKSDVINRRSGTEILFRGIKTSSGNQTAKLKSIQGLTIWVLEEAEELDEEKTFNTIMQSVRQKGIQNQIILILNPKSKEHWIYKRFFETPGVDPDFNGEHGGICYIKTNYLENLDNLSKEFIEEAERCKKFTPDLYRYDYMGEWVLSIEGSFIPYDKLNRYKELNEEGVNLCYVDTADEGTDHFATLFGRLMGNRFYAIDAIFNLVNLNLNEPVCKERFETHEIDRGYVETNSFGAYFLRNLREQNPNIPLIGVISKANKLGRILAQSGWILEFMYWPEQPNDELDLFMKQMCQVTSESKDQDDAADCGAGISAMIRRDYLR</sequence>
<dbReference type="InterPro" id="IPR052380">
    <property type="entry name" value="Viral_DNA_packaging_terminase"/>
</dbReference>
<gene>
    <name evidence="2" type="ORF">LCGC14_1777560</name>
</gene>
<dbReference type="PANTHER" id="PTHR39184:SF1">
    <property type="entry name" value="PBSX PHAGE TERMINASE LARGE SUBUNIT"/>
    <property type="match status" value="1"/>
</dbReference>
<dbReference type="Gene3D" id="3.40.50.300">
    <property type="entry name" value="P-loop containing nucleotide triphosphate hydrolases"/>
    <property type="match status" value="1"/>
</dbReference>
<proteinExistence type="predicted"/>
<accession>A0A0F9GWB1</accession>
<reference evidence="2" key="1">
    <citation type="journal article" date="2015" name="Nature">
        <title>Complex archaea that bridge the gap between prokaryotes and eukaryotes.</title>
        <authorList>
            <person name="Spang A."/>
            <person name="Saw J.H."/>
            <person name="Jorgensen S.L."/>
            <person name="Zaremba-Niedzwiedzka K."/>
            <person name="Martijn J."/>
            <person name="Lind A.E."/>
            <person name="van Eijk R."/>
            <person name="Schleper C."/>
            <person name="Guy L."/>
            <person name="Ettema T.J."/>
        </authorList>
    </citation>
    <scope>NUCLEOTIDE SEQUENCE</scope>
</reference>
<dbReference type="EMBL" id="LAZR01016759">
    <property type="protein sequence ID" value="KKM03125.1"/>
    <property type="molecule type" value="Genomic_DNA"/>
</dbReference>
<organism evidence="2">
    <name type="scientific">marine sediment metagenome</name>
    <dbReference type="NCBI Taxonomy" id="412755"/>
    <lineage>
        <taxon>unclassified sequences</taxon>
        <taxon>metagenomes</taxon>
        <taxon>ecological metagenomes</taxon>
    </lineage>
</organism>
<evidence type="ECO:0000313" key="2">
    <source>
        <dbReference type="EMBL" id="KKM03125.1"/>
    </source>
</evidence>